<proteinExistence type="inferred from homology"/>
<dbReference type="GO" id="GO:0005886">
    <property type="term" value="C:plasma membrane"/>
    <property type="evidence" value="ECO:0007669"/>
    <property type="project" value="UniProtKB-SubCell"/>
</dbReference>
<dbReference type="OrthoDB" id="26569at2759"/>
<dbReference type="Proteomes" id="UP000193067">
    <property type="component" value="Unassembled WGS sequence"/>
</dbReference>
<gene>
    <name evidence="15" type="ORF">PYCCODRAFT_1439511</name>
</gene>
<evidence type="ECO:0000259" key="14">
    <source>
        <dbReference type="Pfam" id="PF08407"/>
    </source>
</evidence>
<protein>
    <recommendedName>
        <fullName evidence="2 12">Chitin synthase</fullName>
        <ecNumber evidence="2 12">2.4.1.16</ecNumber>
    </recommendedName>
</protein>
<comment type="catalytic activity">
    <reaction evidence="11 12">
        <text>[(1-&gt;4)-N-acetyl-beta-D-glucosaminyl](n) + UDP-N-acetyl-alpha-D-glucosamine = [(1-&gt;4)-N-acetyl-beta-D-glucosaminyl](n+1) + UDP + H(+)</text>
        <dbReference type="Rhea" id="RHEA:16637"/>
        <dbReference type="Rhea" id="RHEA-COMP:9593"/>
        <dbReference type="Rhea" id="RHEA-COMP:9595"/>
        <dbReference type="ChEBI" id="CHEBI:15378"/>
        <dbReference type="ChEBI" id="CHEBI:17029"/>
        <dbReference type="ChEBI" id="CHEBI:57705"/>
        <dbReference type="ChEBI" id="CHEBI:58223"/>
        <dbReference type="EC" id="2.4.1.16"/>
    </reaction>
</comment>
<dbReference type="InterPro" id="IPR004835">
    <property type="entry name" value="Chitin_synth"/>
</dbReference>
<comment type="subcellular location">
    <subcellularLocation>
        <location evidence="1 12">Cell membrane</location>
        <topology evidence="1 12">Multi-pass membrane protein</topology>
    </subcellularLocation>
</comment>
<organism evidence="15 16">
    <name type="scientific">Trametes coccinea (strain BRFM310)</name>
    <name type="common">Pycnoporus coccineus</name>
    <dbReference type="NCBI Taxonomy" id="1353009"/>
    <lineage>
        <taxon>Eukaryota</taxon>
        <taxon>Fungi</taxon>
        <taxon>Dikarya</taxon>
        <taxon>Basidiomycota</taxon>
        <taxon>Agaricomycotina</taxon>
        <taxon>Agaricomycetes</taxon>
        <taxon>Polyporales</taxon>
        <taxon>Polyporaceae</taxon>
        <taxon>Trametes</taxon>
    </lineage>
</organism>
<dbReference type="GO" id="GO:0030428">
    <property type="term" value="C:cell septum"/>
    <property type="evidence" value="ECO:0007669"/>
    <property type="project" value="TreeGrafter"/>
</dbReference>
<evidence type="ECO:0000313" key="16">
    <source>
        <dbReference type="Proteomes" id="UP000193067"/>
    </source>
</evidence>
<reference evidence="15 16" key="1">
    <citation type="journal article" date="2015" name="Biotechnol. Biofuels">
        <title>Enhanced degradation of softwood versus hardwood by the white-rot fungus Pycnoporus coccineus.</title>
        <authorList>
            <person name="Couturier M."/>
            <person name="Navarro D."/>
            <person name="Chevret D."/>
            <person name="Henrissat B."/>
            <person name="Piumi F."/>
            <person name="Ruiz-Duenas F.J."/>
            <person name="Martinez A.T."/>
            <person name="Grigoriev I.V."/>
            <person name="Riley R."/>
            <person name="Lipzen A."/>
            <person name="Berrin J.G."/>
            <person name="Master E.R."/>
            <person name="Rosso M.N."/>
        </authorList>
    </citation>
    <scope>NUCLEOTIDE SEQUENCE [LARGE SCALE GENOMIC DNA]</scope>
    <source>
        <strain evidence="15 16">BRFM310</strain>
    </source>
</reference>
<keyword evidence="6 12" id="KW-0812">Transmembrane</keyword>
<feature type="transmembrane region" description="Helical" evidence="12">
    <location>
        <begin position="712"/>
        <end position="733"/>
    </location>
</feature>
<evidence type="ECO:0000256" key="4">
    <source>
        <dbReference type="ARBA" id="ARBA00022676"/>
    </source>
</evidence>
<feature type="transmembrane region" description="Helical" evidence="12">
    <location>
        <begin position="789"/>
        <end position="809"/>
    </location>
</feature>
<dbReference type="Pfam" id="PF01644">
    <property type="entry name" value="Chitin_synth_1"/>
    <property type="match status" value="1"/>
</dbReference>
<comment type="similarity">
    <text evidence="12">Belongs to the chitin synthase family.</text>
</comment>
<comment type="function">
    <text evidence="10 12">Polymerizes chitin, a structural polymer of the cell wall and septum, by transferring the sugar moiety of UDP-GlcNAc to the non-reducing end of the growing chitin polymer.</text>
</comment>
<dbReference type="PANTHER" id="PTHR22914:SF9">
    <property type="entry name" value="CHITIN SYNTHASE 1"/>
    <property type="match status" value="1"/>
</dbReference>
<evidence type="ECO:0000256" key="10">
    <source>
        <dbReference type="ARBA" id="ARBA00024009"/>
    </source>
</evidence>
<dbReference type="Pfam" id="PF08407">
    <property type="entry name" value="Chitin_synth_1N"/>
    <property type="match status" value="1"/>
</dbReference>
<dbReference type="GO" id="GO:0004100">
    <property type="term" value="F:chitin synthase activity"/>
    <property type="evidence" value="ECO:0007669"/>
    <property type="project" value="UniProtKB-UniRule"/>
</dbReference>
<feature type="transmembrane region" description="Helical" evidence="12">
    <location>
        <begin position="922"/>
        <end position="943"/>
    </location>
</feature>
<name>A0A1Y2IAP1_TRAC3</name>
<keyword evidence="5 12" id="KW-0808">Transferase</keyword>
<keyword evidence="9 12" id="KW-0961">Cell wall biogenesis/degradation</keyword>
<dbReference type="GO" id="GO:0006031">
    <property type="term" value="P:chitin biosynthetic process"/>
    <property type="evidence" value="ECO:0007669"/>
    <property type="project" value="UniProtKB-UniRule"/>
</dbReference>
<accession>A0A1Y2IAP1</accession>
<feature type="compositionally biased region" description="Pro residues" evidence="13">
    <location>
        <begin position="82"/>
        <end position="92"/>
    </location>
</feature>
<feature type="transmembrane region" description="Helical" evidence="12">
    <location>
        <begin position="757"/>
        <end position="777"/>
    </location>
</feature>
<evidence type="ECO:0000256" key="8">
    <source>
        <dbReference type="ARBA" id="ARBA00023136"/>
    </source>
</evidence>
<keyword evidence="8 12" id="KW-0472">Membrane</keyword>
<dbReference type="STRING" id="1353009.A0A1Y2IAP1"/>
<keyword evidence="3 12" id="KW-1003">Cell membrane</keyword>
<evidence type="ECO:0000256" key="5">
    <source>
        <dbReference type="ARBA" id="ARBA00022679"/>
    </source>
</evidence>
<dbReference type="InterPro" id="IPR029044">
    <property type="entry name" value="Nucleotide-diphossugar_trans"/>
</dbReference>
<feature type="transmembrane region" description="Helical" evidence="12">
    <location>
        <begin position="681"/>
        <end position="700"/>
    </location>
</feature>
<feature type="transmembrane region" description="Helical" evidence="12">
    <location>
        <begin position="642"/>
        <end position="661"/>
    </location>
</feature>
<feature type="compositionally biased region" description="Pro residues" evidence="13">
    <location>
        <begin position="104"/>
        <end position="122"/>
    </location>
</feature>
<dbReference type="EC" id="2.4.1.16" evidence="2 12"/>
<keyword evidence="7 12" id="KW-1133">Transmembrane helix</keyword>
<dbReference type="PANTHER" id="PTHR22914">
    <property type="entry name" value="CHITIN SYNTHASE"/>
    <property type="match status" value="1"/>
</dbReference>
<evidence type="ECO:0000256" key="6">
    <source>
        <dbReference type="ARBA" id="ARBA00022692"/>
    </source>
</evidence>
<keyword evidence="4 12" id="KW-0328">Glycosyltransferase</keyword>
<feature type="compositionally biased region" description="Polar residues" evidence="13">
    <location>
        <begin position="148"/>
        <end position="157"/>
    </location>
</feature>
<evidence type="ECO:0000256" key="1">
    <source>
        <dbReference type="ARBA" id="ARBA00004651"/>
    </source>
</evidence>
<dbReference type="AlphaFoldDB" id="A0A1Y2IAP1"/>
<dbReference type="InterPro" id="IPR013616">
    <property type="entry name" value="Chitin_synth_N"/>
</dbReference>
<evidence type="ECO:0000256" key="7">
    <source>
        <dbReference type="ARBA" id="ARBA00022989"/>
    </source>
</evidence>
<feature type="region of interest" description="Disordered" evidence="13">
    <location>
        <begin position="1"/>
        <end position="164"/>
    </location>
</feature>
<sequence>MSHYPEADEAQHGHYNDGYSPYLNYPPPSGYDSHTAPSPNYEQEHQPYQPLHLDPFMSPQGPTGVFQPPPPPPGQPSNAFQPPQPPQSPPNPALYHPDAYNPGFPQPHSPPPVHPASPPIHPGSPLQPGEYLNPMNPVHPLGAPLSPQPSYQGTTFQLHDDPVDDMDTGDIPLLRRDGPTGQMPMPMPGEYESVDGDDRSENNIRFGRIPQRVPRRYKTIKKVELFHGNFVLDSAVPTKLLNMCALRNEREFTHMRYSAATCDPNDFKDSGFTLRQVHYDPPRRTELFIVMTMYNEDEELFCRTMHGVMKNIAHLCKRDRSKTWGKDGWKKVVVCIVSDGRQKINSRTLSVIAAMGAYQDGVAKNIVNGKPVVAHIYEYTTQISVTPSMKLEGAERGIVPVQIIFCLKEKNQKKINSHRWFFNAFGPILQPNVCVLLDVGTMPGPTSIYHLWKAFDINSNVGGACGEIVALKGKYMRNLINPLVAAQNFEYKMSNILDKPLESIFGYITVLPGAFSAYRYIALQNDQTGEGPLQKYFLGEKMHGAGADIFTANMYLAEDRILCWELVSKRGGAWILHYVKSAYAVTDVPDQVPELISQRRRWLNGSFFAAIHSTVKFHYIYRSSHSWLRKFWIHVELLYQCFNLFFSWFALGNYFISFIILSESLEDPSFNLGNGVHIVNVILEYFYLGLLIMCYILSLGNRPQGAKWGYTLAFVGFALITVYMTIAAFFLAFKGVDNVIKQTNGPLTPDSLFTNSIFRNIVISLLATLGLYILASLIHFEPWHMITSFLQYLLMAPSYISVLNVYAFANVHDVSWGTKGDNKISTDLGVVKTAGPNKNEVEVAVPTAETDINAAYEDAIHMLSTKPPKTESKPDPQTQQEDYYRSFRTKVLLWWTLSNALLAAIIVTATGKASDKGAHNTVNGYMAFILFSVAGLALIRFIGSTTYMLVRLFAGE</sequence>
<dbReference type="CDD" id="cd04190">
    <property type="entry name" value="Chitin_synth_C"/>
    <property type="match status" value="1"/>
</dbReference>
<evidence type="ECO:0000313" key="15">
    <source>
        <dbReference type="EMBL" id="OSC98184.1"/>
    </source>
</evidence>
<dbReference type="EMBL" id="KZ084141">
    <property type="protein sequence ID" value="OSC98184.1"/>
    <property type="molecule type" value="Genomic_DNA"/>
</dbReference>
<evidence type="ECO:0000256" key="9">
    <source>
        <dbReference type="ARBA" id="ARBA00023316"/>
    </source>
</evidence>
<evidence type="ECO:0000256" key="13">
    <source>
        <dbReference type="SAM" id="MobiDB-lite"/>
    </source>
</evidence>
<evidence type="ECO:0000256" key="3">
    <source>
        <dbReference type="ARBA" id="ARBA00022475"/>
    </source>
</evidence>
<evidence type="ECO:0000256" key="12">
    <source>
        <dbReference type="RuleBase" id="RU366040"/>
    </source>
</evidence>
<feature type="domain" description="Chitin synthase N-terminal" evidence="14">
    <location>
        <begin position="218"/>
        <end position="286"/>
    </location>
</feature>
<dbReference type="SUPFAM" id="SSF53448">
    <property type="entry name" value="Nucleotide-diphospho-sugar transferases"/>
    <property type="match status" value="1"/>
</dbReference>
<feature type="transmembrane region" description="Helical" evidence="12">
    <location>
        <begin position="892"/>
        <end position="910"/>
    </location>
</feature>
<evidence type="ECO:0000256" key="11">
    <source>
        <dbReference type="ARBA" id="ARBA00048014"/>
    </source>
</evidence>
<evidence type="ECO:0000256" key="2">
    <source>
        <dbReference type="ARBA" id="ARBA00012543"/>
    </source>
</evidence>
<keyword evidence="16" id="KW-1185">Reference proteome</keyword>
<feature type="compositionally biased region" description="Basic and acidic residues" evidence="13">
    <location>
        <begin position="1"/>
        <end position="15"/>
    </location>
</feature>
<dbReference type="GO" id="GO:0071555">
    <property type="term" value="P:cell wall organization"/>
    <property type="evidence" value="ECO:0007669"/>
    <property type="project" value="UniProtKB-KW"/>
</dbReference>